<evidence type="ECO:0000256" key="1">
    <source>
        <dbReference type="SAM" id="MobiDB-lite"/>
    </source>
</evidence>
<proteinExistence type="predicted"/>
<accession>A0A6J7I4G0</accession>
<name>A0A6J7I4G0_9ZZZZ</name>
<protein>
    <submittedName>
        <fullName evidence="2">Unannotated protein</fullName>
    </submittedName>
</protein>
<dbReference type="EMBL" id="CAFBMH010000111">
    <property type="protein sequence ID" value="CAB4925437.1"/>
    <property type="molecule type" value="Genomic_DNA"/>
</dbReference>
<sequence length="91" mass="10344">MLRRTDDPTRDDASELRLPRRKAELGPEQVHDADALRSLEHGSRLGEVAGERLLAHDVLARSQRLEDDAGVGERWRGHRDQVDAWQGERLA</sequence>
<organism evidence="2">
    <name type="scientific">freshwater metagenome</name>
    <dbReference type="NCBI Taxonomy" id="449393"/>
    <lineage>
        <taxon>unclassified sequences</taxon>
        <taxon>metagenomes</taxon>
        <taxon>ecological metagenomes</taxon>
    </lineage>
</organism>
<reference evidence="2" key="1">
    <citation type="submission" date="2020-05" db="EMBL/GenBank/DDBJ databases">
        <authorList>
            <person name="Chiriac C."/>
            <person name="Salcher M."/>
            <person name="Ghai R."/>
            <person name="Kavagutti S V."/>
        </authorList>
    </citation>
    <scope>NUCLEOTIDE SEQUENCE</scope>
</reference>
<gene>
    <name evidence="2" type="ORF">UFOPK3543_02333</name>
</gene>
<feature type="region of interest" description="Disordered" evidence="1">
    <location>
        <begin position="1"/>
        <end position="29"/>
    </location>
</feature>
<evidence type="ECO:0000313" key="2">
    <source>
        <dbReference type="EMBL" id="CAB4925437.1"/>
    </source>
</evidence>
<dbReference type="AlphaFoldDB" id="A0A6J7I4G0"/>